<accession>A0A7W7VIF7</accession>
<keyword evidence="2" id="KW-0472">Membrane</keyword>
<evidence type="ECO:0000256" key="1">
    <source>
        <dbReference type="SAM" id="MobiDB-lite"/>
    </source>
</evidence>
<feature type="signal peptide" evidence="3">
    <location>
        <begin position="1"/>
        <end position="21"/>
    </location>
</feature>
<name>A0A7W7VIF7_9PSEU</name>
<proteinExistence type="predicted"/>
<evidence type="ECO:0000259" key="4">
    <source>
        <dbReference type="Pfam" id="PF14257"/>
    </source>
</evidence>
<keyword evidence="3" id="KW-0732">Signal</keyword>
<sequence length="298" mass="31074">MNGRLVGVALMVGLATGLVTACTGASDSGQSVALAPEAAQDASGGAGSADESQSTGQGEKPGAVGERNVSQPGVDRTLVRTADLELSAGDVRDTVDRARDIAAAEGGYAGRESVREESATLALHIPSDRFDHALDELSALGEVVSREQSAEDVTEQVVDLDSRIGTQRASVDRVRALLARAGTVDEIVRIEQEVTTREAELESLLQRRQALAGQVAMSTVTMRVGKSDAPPPPPVQEDRGGFLAGLSDGWGAFLDAGAVTSRVVGAVLPFLLALGIPAVLVVRWWRRRRTPAPVAPQP</sequence>
<reference evidence="5 6" key="1">
    <citation type="submission" date="2020-08" db="EMBL/GenBank/DDBJ databases">
        <title>Genomic Encyclopedia of Type Strains, Phase III (KMG-III): the genomes of soil and plant-associated and newly described type strains.</title>
        <authorList>
            <person name="Whitman W."/>
        </authorList>
    </citation>
    <scope>NUCLEOTIDE SEQUENCE [LARGE SCALE GENOMIC DNA]</scope>
    <source>
        <strain evidence="5 6">CECT 8960</strain>
    </source>
</reference>
<feature type="region of interest" description="Disordered" evidence="1">
    <location>
        <begin position="34"/>
        <end position="76"/>
    </location>
</feature>
<feature type="domain" description="DUF4349" evidence="4">
    <location>
        <begin position="76"/>
        <end position="282"/>
    </location>
</feature>
<dbReference type="Pfam" id="PF14257">
    <property type="entry name" value="DUF4349"/>
    <property type="match status" value="1"/>
</dbReference>
<dbReference type="PROSITE" id="PS51257">
    <property type="entry name" value="PROKAR_LIPOPROTEIN"/>
    <property type="match status" value="1"/>
</dbReference>
<evidence type="ECO:0000256" key="3">
    <source>
        <dbReference type="SAM" id="SignalP"/>
    </source>
</evidence>
<keyword evidence="6" id="KW-1185">Reference proteome</keyword>
<evidence type="ECO:0000313" key="6">
    <source>
        <dbReference type="Proteomes" id="UP000520767"/>
    </source>
</evidence>
<keyword evidence="2" id="KW-1133">Transmembrane helix</keyword>
<evidence type="ECO:0000313" key="5">
    <source>
        <dbReference type="EMBL" id="MBB4911025.1"/>
    </source>
</evidence>
<keyword evidence="2" id="KW-0812">Transmembrane</keyword>
<gene>
    <name evidence="5" type="ORF">FHR82_007284</name>
</gene>
<feature type="chain" id="PRO_5031088868" description="DUF4349 domain-containing protein" evidence="3">
    <location>
        <begin position="22"/>
        <end position="298"/>
    </location>
</feature>
<dbReference type="InterPro" id="IPR025645">
    <property type="entry name" value="DUF4349"/>
</dbReference>
<evidence type="ECO:0000256" key="2">
    <source>
        <dbReference type="SAM" id="Phobius"/>
    </source>
</evidence>
<feature type="compositionally biased region" description="Low complexity" evidence="1">
    <location>
        <begin position="37"/>
        <end position="54"/>
    </location>
</feature>
<organism evidence="5 6">
    <name type="scientific">Actinophytocola algeriensis</name>
    <dbReference type="NCBI Taxonomy" id="1768010"/>
    <lineage>
        <taxon>Bacteria</taxon>
        <taxon>Bacillati</taxon>
        <taxon>Actinomycetota</taxon>
        <taxon>Actinomycetes</taxon>
        <taxon>Pseudonocardiales</taxon>
        <taxon>Pseudonocardiaceae</taxon>
    </lineage>
</organism>
<feature type="transmembrane region" description="Helical" evidence="2">
    <location>
        <begin position="263"/>
        <end position="282"/>
    </location>
</feature>
<comment type="caution">
    <text evidence="5">The sequence shown here is derived from an EMBL/GenBank/DDBJ whole genome shotgun (WGS) entry which is preliminary data.</text>
</comment>
<protein>
    <recommendedName>
        <fullName evidence="4">DUF4349 domain-containing protein</fullName>
    </recommendedName>
</protein>
<dbReference type="Proteomes" id="UP000520767">
    <property type="component" value="Unassembled WGS sequence"/>
</dbReference>
<dbReference type="AlphaFoldDB" id="A0A7W7VIF7"/>
<dbReference type="RefSeq" id="WP_184815022.1">
    <property type="nucleotide sequence ID" value="NZ_JACHJQ010000008.1"/>
</dbReference>
<dbReference type="EMBL" id="JACHJQ010000008">
    <property type="protein sequence ID" value="MBB4911025.1"/>
    <property type="molecule type" value="Genomic_DNA"/>
</dbReference>